<feature type="transmembrane region" description="Helical" evidence="1">
    <location>
        <begin position="18"/>
        <end position="37"/>
    </location>
</feature>
<dbReference type="PANTHER" id="PTHR36362">
    <property type="entry name" value="DNA-DIRECTED RNA POLYMERASE SUBUNIT BETA"/>
    <property type="match status" value="1"/>
</dbReference>
<evidence type="ECO:0000256" key="1">
    <source>
        <dbReference type="SAM" id="Phobius"/>
    </source>
</evidence>
<dbReference type="OrthoDB" id="1900908at2759"/>
<name>A0A2V3IZU5_9FLOR</name>
<dbReference type="Gene3D" id="3.40.50.150">
    <property type="entry name" value="Vaccinia Virus protein VP39"/>
    <property type="match status" value="1"/>
</dbReference>
<dbReference type="AlphaFoldDB" id="A0A2V3IZU5"/>
<keyword evidence="1" id="KW-0472">Membrane</keyword>
<dbReference type="InterPro" id="IPR029063">
    <property type="entry name" value="SAM-dependent_MTases_sf"/>
</dbReference>
<evidence type="ECO:0000313" key="3">
    <source>
        <dbReference type="Proteomes" id="UP000247409"/>
    </source>
</evidence>
<dbReference type="Proteomes" id="UP000247409">
    <property type="component" value="Unassembled WGS sequence"/>
</dbReference>
<accession>A0A2V3IZU5</accession>
<proteinExistence type="predicted"/>
<gene>
    <name evidence="2" type="ORF">BWQ96_02544</name>
</gene>
<protein>
    <submittedName>
        <fullName evidence="2">Uncharacterized protein</fullName>
    </submittedName>
</protein>
<reference evidence="2 3" key="1">
    <citation type="journal article" date="2018" name="Mol. Biol. Evol.">
        <title>Analysis of the draft genome of the red seaweed Gracilariopsis chorda provides insights into genome size evolution in Rhodophyta.</title>
        <authorList>
            <person name="Lee J."/>
            <person name="Yang E.C."/>
            <person name="Graf L."/>
            <person name="Yang J.H."/>
            <person name="Qiu H."/>
            <person name="Zel Zion U."/>
            <person name="Chan C.X."/>
            <person name="Stephens T.G."/>
            <person name="Weber A.P.M."/>
            <person name="Boo G.H."/>
            <person name="Boo S.M."/>
            <person name="Kim K.M."/>
            <person name="Shin Y."/>
            <person name="Jung M."/>
            <person name="Lee S.J."/>
            <person name="Yim H.S."/>
            <person name="Lee J.H."/>
            <person name="Bhattacharya D."/>
            <person name="Yoon H.S."/>
        </authorList>
    </citation>
    <scope>NUCLEOTIDE SEQUENCE [LARGE SCALE GENOMIC DNA]</scope>
    <source>
        <strain evidence="2 3">SKKU-2015</strain>
        <tissue evidence="2">Whole body</tissue>
    </source>
</reference>
<comment type="caution">
    <text evidence="2">The sequence shown here is derived from an EMBL/GenBank/DDBJ whole genome shotgun (WGS) entry which is preliminary data.</text>
</comment>
<keyword evidence="1" id="KW-0812">Transmembrane</keyword>
<evidence type="ECO:0000313" key="2">
    <source>
        <dbReference type="EMBL" id="PXF47682.1"/>
    </source>
</evidence>
<keyword evidence="1" id="KW-1133">Transmembrane helix</keyword>
<dbReference type="SUPFAM" id="SSF53335">
    <property type="entry name" value="S-adenosyl-L-methionine-dependent methyltransferases"/>
    <property type="match status" value="1"/>
</dbReference>
<organism evidence="2 3">
    <name type="scientific">Gracilariopsis chorda</name>
    <dbReference type="NCBI Taxonomy" id="448386"/>
    <lineage>
        <taxon>Eukaryota</taxon>
        <taxon>Rhodophyta</taxon>
        <taxon>Florideophyceae</taxon>
        <taxon>Rhodymeniophycidae</taxon>
        <taxon>Gracilariales</taxon>
        <taxon>Gracilariaceae</taxon>
        <taxon>Gracilariopsis</taxon>
    </lineage>
</organism>
<dbReference type="PANTHER" id="PTHR36362:SF1">
    <property type="entry name" value="DNA-DIRECTED RNA POLYMERASE SUBUNIT BETA"/>
    <property type="match status" value="1"/>
</dbReference>
<dbReference type="EMBL" id="NBIV01000021">
    <property type="protein sequence ID" value="PXF47682.1"/>
    <property type="molecule type" value="Genomic_DNA"/>
</dbReference>
<keyword evidence="3" id="KW-1185">Reference proteome</keyword>
<sequence length="332" mass="38017">MPTAFCRPLKLDNPPRHLILITTLLLVPVLTLLTLSFNAHRLNRLSFSCSSRTAPQHGGDCEAIGEPRRPSWACTQNMKDAIPEFISLYNSRPIQNNFGGVLFDHAFALWYTLRMEQPKIVIESGAFKGLTTWLIREALPAARIISIDPANRARTLRGVEYMTGNNFTDFASIDWAAKGVNAQDTIVFLDDHQSAFRRIFAENKHSFTRFIVEDNYDYLKGDNMSLKWVCERSRKSLWQGTVRDNFGKNKTSQSWEQHLELGERLNSSFRTYYEFPPLASSSMTGQTRYDELHSTPAIVTDRAFFDKHLSRFDKRQFAGYTHLCFAELLAAT</sequence>
<dbReference type="GO" id="GO:0012505">
    <property type="term" value="C:endomembrane system"/>
    <property type="evidence" value="ECO:0007669"/>
    <property type="project" value="TreeGrafter"/>
</dbReference>